<dbReference type="Gene3D" id="3.40.30.10">
    <property type="entry name" value="Glutaredoxin"/>
    <property type="match status" value="1"/>
</dbReference>
<organism evidence="3 4">
    <name type="scientific">Fusibacter ferrireducens</name>
    <dbReference type="NCBI Taxonomy" id="2785058"/>
    <lineage>
        <taxon>Bacteria</taxon>
        <taxon>Bacillati</taxon>
        <taxon>Bacillota</taxon>
        <taxon>Clostridia</taxon>
        <taxon>Eubacteriales</taxon>
        <taxon>Eubacteriales Family XII. Incertae Sedis</taxon>
        <taxon>Fusibacter</taxon>
    </lineage>
</organism>
<proteinExistence type="predicted"/>
<keyword evidence="4" id="KW-1185">Reference proteome</keyword>
<sequence>MKQIEDANVLKQMIDVHDIVFILFSDMGCNVCLSIYPDIEALEKKYSKVAFMSADPSIDQSMVGAFLVLVYPTILVYVDGKETYRFERLFSLEDIDYKLSRLESLYYD</sequence>
<dbReference type="InterPro" id="IPR013766">
    <property type="entry name" value="Thioredoxin_domain"/>
</dbReference>
<feature type="transmembrane region" description="Helical" evidence="1">
    <location>
        <begin position="61"/>
        <end position="78"/>
    </location>
</feature>
<accession>A0ABR9ZQI1</accession>
<dbReference type="Pfam" id="PF00085">
    <property type="entry name" value="Thioredoxin"/>
    <property type="match status" value="1"/>
</dbReference>
<evidence type="ECO:0000313" key="4">
    <source>
        <dbReference type="Proteomes" id="UP000614200"/>
    </source>
</evidence>
<comment type="caution">
    <text evidence="3">The sequence shown here is derived from an EMBL/GenBank/DDBJ whole genome shotgun (WGS) entry which is preliminary data.</text>
</comment>
<dbReference type="RefSeq" id="WP_194700960.1">
    <property type="nucleotide sequence ID" value="NZ_JADKNH010000003.1"/>
</dbReference>
<protein>
    <submittedName>
        <fullName evidence="3">Thioredoxin family protein</fullName>
    </submittedName>
</protein>
<keyword evidence="1" id="KW-0472">Membrane</keyword>
<evidence type="ECO:0000259" key="2">
    <source>
        <dbReference type="Pfam" id="PF00085"/>
    </source>
</evidence>
<dbReference type="Proteomes" id="UP000614200">
    <property type="component" value="Unassembled WGS sequence"/>
</dbReference>
<feature type="domain" description="Thioredoxin" evidence="2">
    <location>
        <begin position="5"/>
        <end position="88"/>
    </location>
</feature>
<dbReference type="CDD" id="cd02947">
    <property type="entry name" value="TRX_family"/>
    <property type="match status" value="1"/>
</dbReference>
<evidence type="ECO:0000313" key="3">
    <source>
        <dbReference type="EMBL" id="MBF4692720.1"/>
    </source>
</evidence>
<keyword evidence="1" id="KW-1133">Transmembrane helix</keyword>
<name>A0ABR9ZQI1_9FIRM</name>
<dbReference type="EMBL" id="JADKNH010000003">
    <property type="protein sequence ID" value="MBF4692720.1"/>
    <property type="molecule type" value="Genomic_DNA"/>
</dbReference>
<evidence type="ECO:0000256" key="1">
    <source>
        <dbReference type="SAM" id="Phobius"/>
    </source>
</evidence>
<dbReference type="InterPro" id="IPR036249">
    <property type="entry name" value="Thioredoxin-like_sf"/>
</dbReference>
<gene>
    <name evidence="3" type="ORF">ISU02_06300</name>
</gene>
<dbReference type="SUPFAM" id="SSF52833">
    <property type="entry name" value="Thioredoxin-like"/>
    <property type="match status" value="1"/>
</dbReference>
<reference evidence="3 4" key="1">
    <citation type="submission" date="2020-11" db="EMBL/GenBank/DDBJ databases">
        <title>Fusibacter basophilias sp. nov.</title>
        <authorList>
            <person name="Qiu D."/>
        </authorList>
    </citation>
    <scope>NUCLEOTIDE SEQUENCE [LARGE SCALE GENOMIC DNA]</scope>
    <source>
        <strain evidence="3 4">Q10-2</strain>
    </source>
</reference>
<keyword evidence="1" id="KW-0812">Transmembrane</keyword>